<evidence type="ECO:0008006" key="3">
    <source>
        <dbReference type="Google" id="ProtNLM"/>
    </source>
</evidence>
<dbReference type="SUPFAM" id="SSF55031">
    <property type="entry name" value="Bacterial exopeptidase dimerisation domain"/>
    <property type="match status" value="1"/>
</dbReference>
<dbReference type="RefSeq" id="WP_221265133.1">
    <property type="nucleotide sequence ID" value="NZ_AP024747.1"/>
</dbReference>
<dbReference type="EMBL" id="AP024747">
    <property type="protein sequence ID" value="BCY24029.1"/>
    <property type="molecule type" value="Genomic_DNA"/>
</dbReference>
<dbReference type="NCBIfam" id="TIGR01891">
    <property type="entry name" value="amidohydrolases"/>
    <property type="match status" value="1"/>
</dbReference>
<dbReference type="Proteomes" id="UP000825072">
    <property type="component" value="Chromosome 1"/>
</dbReference>
<evidence type="ECO:0000313" key="1">
    <source>
        <dbReference type="EMBL" id="BCY24029.1"/>
    </source>
</evidence>
<reference evidence="1" key="1">
    <citation type="submission" date="2021-06" db="EMBL/GenBank/DDBJ databases">
        <title>Genome sequence of Cutibacterium modestum strain KB17-24694.</title>
        <authorList>
            <person name="Dekio I."/>
            <person name="Asahina A."/>
            <person name="Nishida M."/>
        </authorList>
    </citation>
    <scope>NUCLEOTIDE SEQUENCE</scope>
    <source>
        <strain evidence="1">KB17-24694</strain>
    </source>
</reference>
<dbReference type="AlphaFoldDB" id="A0AAD1KMV1"/>
<accession>A0AAD1KMV1</accession>
<name>A0AAD1KMV1_9ACTN</name>
<protein>
    <recommendedName>
        <fullName evidence="3">Amidohydrolase</fullName>
    </recommendedName>
</protein>
<proteinExistence type="predicted"/>
<dbReference type="PANTHER" id="PTHR11014:SF63">
    <property type="entry name" value="METALLOPEPTIDASE, PUTATIVE (AFU_ORTHOLOGUE AFUA_6G09600)-RELATED"/>
    <property type="match status" value="1"/>
</dbReference>
<dbReference type="InterPro" id="IPR036264">
    <property type="entry name" value="Bact_exopeptidase_dim_dom"/>
</dbReference>
<dbReference type="CDD" id="cd03886">
    <property type="entry name" value="M20_Acy1"/>
    <property type="match status" value="1"/>
</dbReference>
<dbReference type="GO" id="GO:0016787">
    <property type="term" value="F:hydrolase activity"/>
    <property type="evidence" value="ECO:0007669"/>
    <property type="project" value="InterPro"/>
</dbReference>
<evidence type="ECO:0000313" key="2">
    <source>
        <dbReference type="Proteomes" id="UP000825072"/>
    </source>
</evidence>
<dbReference type="Gene3D" id="3.40.630.10">
    <property type="entry name" value="Zn peptidases"/>
    <property type="match status" value="1"/>
</dbReference>
<organism evidence="1 2">
    <name type="scientific">Cutibacterium modestum</name>
    <dbReference type="NCBI Taxonomy" id="2559073"/>
    <lineage>
        <taxon>Bacteria</taxon>
        <taxon>Bacillati</taxon>
        <taxon>Actinomycetota</taxon>
        <taxon>Actinomycetes</taxon>
        <taxon>Propionibacteriales</taxon>
        <taxon>Propionibacteriaceae</taxon>
        <taxon>Cutibacterium</taxon>
    </lineage>
</organism>
<dbReference type="InterPro" id="IPR002933">
    <property type="entry name" value="Peptidase_M20"/>
</dbReference>
<dbReference type="SUPFAM" id="SSF53187">
    <property type="entry name" value="Zn-dependent exopeptidases"/>
    <property type="match status" value="1"/>
</dbReference>
<dbReference type="InterPro" id="IPR017439">
    <property type="entry name" value="Amidohydrolase"/>
</dbReference>
<dbReference type="PANTHER" id="PTHR11014">
    <property type="entry name" value="PEPTIDASE M20 FAMILY MEMBER"/>
    <property type="match status" value="1"/>
</dbReference>
<sequence>MGSGFLNTLKDDLVALRHEFHGIPELGLNLPHTQARILQELEGLLLEISTGKELSSIAAVLRRRGTPTGERRAVLLRADMDALPVVERTGLEWASTNGNMHTCGYDCHMTCLVGAVRELCERVDELPGDVVFMFQPGEEGEGGAQWMIDEGVLEASGRRVDAVYALHVWSGMDDAGTYHCRSGTVMASNDNSTVVFEGCGGHGSAPHLSHDPVPAAAELVLALQTMVARRFDVFDPVVVTSGHIIAGTARNVIPEDATVESTLRAFSPQARDRLFKLIPEVAHGVARAHGVTAEYI</sequence>
<gene>
    <name evidence="1" type="ORF">KB1_00190</name>
</gene>
<dbReference type="Pfam" id="PF01546">
    <property type="entry name" value="Peptidase_M20"/>
    <property type="match status" value="1"/>
</dbReference>